<dbReference type="Gene3D" id="3.40.50.1820">
    <property type="entry name" value="alpha/beta hydrolase"/>
    <property type="match status" value="1"/>
</dbReference>
<feature type="domain" description="Carboxylesterase type B" evidence="1">
    <location>
        <begin position="10"/>
        <end position="193"/>
    </location>
</feature>
<organism evidence="2 3">
    <name type="scientific">Exophiala sideris</name>
    <dbReference type="NCBI Taxonomy" id="1016849"/>
    <lineage>
        <taxon>Eukaryota</taxon>
        <taxon>Fungi</taxon>
        <taxon>Dikarya</taxon>
        <taxon>Ascomycota</taxon>
        <taxon>Pezizomycotina</taxon>
        <taxon>Eurotiomycetes</taxon>
        <taxon>Chaetothyriomycetidae</taxon>
        <taxon>Chaetothyriales</taxon>
        <taxon>Herpotrichiellaceae</taxon>
        <taxon>Exophiala</taxon>
    </lineage>
</organism>
<accession>A0ABR0J3Z3</accession>
<dbReference type="Proteomes" id="UP001345691">
    <property type="component" value="Unassembled WGS sequence"/>
</dbReference>
<sequence length="230" mass="25752">MDNLTTSFMSSEFSFSFWATLDGYAMPSTYLKSLQNGPANDVPIITGNTKDESGANYGQVENRTEYYSFLNETQLDLEFLALYPPDNSTSATGAYDSPFTDRSKVGTWLWANLWHPAASSPVYTYFWDHAPPNQTRGAYHESEINYVLNNLYDTDSAWTTEDYEIAAKMNGYWANFIKTGNPNGKNLPSWNATGVEPVVHHVGNGWCPIPVAPASKISLFEAWFDSLPAY</sequence>
<dbReference type="InterPro" id="IPR029058">
    <property type="entry name" value="AB_hydrolase_fold"/>
</dbReference>
<dbReference type="Pfam" id="PF00135">
    <property type="entry name" value="COesterase"/>
    <property type="match status" value="1"/>
</dbReference>
<proteinExistence type="predicted"/>
<evidence type="ECO:0000313" key="3">
    <source>
        <dbReference type="Proteomes" id="UP001345691"/>
    </source>
</evidence>
<dbReference type="EMBL" id="JAVRRF010000019">
    <property type="protein sequence ID" value="KAK5055662.1"/>
    <property type="molecule type" value="Genomic_DNA"/>
</dbReference>
<protein>
    <recommendedName>
        <fullName evidence="1">Carboxylesterase type B domain-containing protein</fullName>
    </recommendedName>
</protein>
<reference evidence="2 3" key="1">
    <citation type="submission" date="2023-08" db="EMBL/GenBank/DDBJ databases">
        <title>Black Yeasts Isolated from many extreme environments.</title>
        <authorList>
            <person name="Coleine C."/>
            <person name="Stajich J.E."/>
            <person name="Selbmann L."/>
        </authorList>
    </citation>
    <scope>NUCLEOTIDE SEQUENCE [LARGE SCALE GENOMIC DNA]</scope>
    <source>
        <strain evidence="2 3">CCFEE 6328</strain>
    </source>
</reference>
<dbReference type="SUPFAM" id="SSF53474">
    <property type="entry name" value="alpha/beta-Hydrolases"/>
    <property type="match status" value="1"/>
</dbReference>
<dbReference type="InterPro" id="IPR002018">
    <property type="entry name" value="CarbesteraseB"/>
</dbReference>
<evidence type="ECO:0000259" key="1">
    <source>
        <dbReference type="Pfam" id="PF00135"/>
    </source>
</evidence>
<comment type="caution">
    <text evidence="2">The sequence shown here is derived from an EMBL/GenBank/DDBJ whole genome shotgun (WGS) entry which is preliminary data.</text>
</comment>
<keyword evidence="3" id="KW-1185">Reference proteome</keyword>
<gene>
    <name evidence="2" type="ORF">LTR69_008036</name>
</gene>
<dbReference type="InterPro" id="IPR050309">
    <property type="entry name" value="Type-B_Carboxylest/Lipase"/>
</dbReference>
<evidence type="ECO:0000313" key="2">
    <source>
        <dbReference type="EMBL" id="KAK5055662.1"/>
    </source>
</evidence>
<dbReference type="PANTHER" id="PTHR11559">
    <property type="entry name" value="CARBOXYLESTERASE"/>
    <property type="match status" value="1"/>
</dbReference>
<name>A0ABR0J3Z3_9EURO</name>